<keyword evidence="1" id="KW-0812">Transmembrane</keyword>
<evidence type="ECO:0000313" key="4">
    <source>
        <dbReference type="Proteomes" id="UP000228934"/>
    </source>
</evidence>
<keyword evidence="4" id="KW-1185">Reference proteome</keyword>
<dbReference type="EMBL" id="KZ059704">
    <property type="protein sequence ID" value="PIO13642.1"/>
    <property type="molecule type" value="Genomic_DNA"/>
</dbReference>
<accession>A0A2G9QDF7</accession>
<feature type="non-terminal residue" evidence="2">
    <location>
        <position position="144"/>
    </location>
</feature>
<dbReference type="AlphaFoldDB" id="A0A2G9QDF7"/>
<reference evidence="4" key="1">
    <citation type="journal article" date="2017" name="Nat. Commun.">
        <title>The North American bullfrog draft genome provides insight into hormonal regulation of long noncoding RNA.</title>
        <authorList>
            <person name="Hammond S.A."/>
            <person name="Warren R.L."/>
            <person name="Vandervalk B.P."/>
            <person name="Kucuk E."/>
            <person name="Khan H."/>
            <person name="Gibb E.A."/>
            <person name="Pandoh P."/>
            <person name="Kirk H."/>
            <person name="Zhao Y."/>
            <person name="Jones M."/>
            <person name="Mungall A.J."/>
            <person name="Coope R."/>
            <person name="Pleasance S."/>
            <person name="Moore R.A."/>
            <person name="Holt R.A."/>
            <person name="Round J.M."/>
            <person name="Ohora S."/>
            <person name="Walle B.V."/>
            <person name="Veldhoen N."/>
            <person name="Helbing C.C."/>
            <person name="Birol I."/>
        </authorList>
    </citation>
    <scope>NUCLEOTIDE SEQUENCE [LARGE SCALE GENOMIC DNA]</scope>
</reference>
<sequence length="144" mass="16804">MPRTHDRIFRQQNPWIFSEGCWLKLALHTHGHTNLVGNSEHLKFCVTEIPTENVRWSLHTVGISDNKLPSNIFRRKIRPCVRCIMPRTHDRIFIFLSSSYVLYVTAFLTFGISDKICVTVCMQDKFEPTSVGKKTWMLLLENPI</sequence>
<evidence type="ECO:0000256" key="1">
    <source>
        <dbReference type="SAM" id="Phobius"/>
    </source>
</evidence>
<dbReference type="OrthoDB" id="4405280at2759"/>
<keyword evidence="1" id="KW-1133">Transmembrane helix</keyword>
<evidence type="ECO:0000313" key="2">
    <source>
        <dbReference type="EMBL" id="PIO13642.1"/>
    </source>
</evidence>
<evidence type="ECO:0000313" key="3">
    <source>
        <dbReference type="EMBL" id="PIO15587.1"/>
    </source>
</evidence>
<protein>
    <submittedName>
        <fullName evidence="2">Uncharacterized protein</fullName>
    </submittedName>
</protein>
<keyword evidence="1" id="KW-0472">Membrane</keyword>
<name>A0A2G9QDF7_AQUCT</name>
<gene>
    <name evidence="3" type="ORF">AB205_0134630</name>
    <name evidence="2" type="ORF">AB205_0175360</name>
</gene>
<dbReference type="Proteomes" id="UP000228934">
    <property type="component" value="Unassembled WGS sequence"/>
</dbReference>
<organism evidence="2 4">
    <name type="scientific">Aquarana catesbeiana</name>
    <name type="common">American bullfrog</name>
    <name type="synonym">Rana catesbeiana</name>
    <dbReference type="NCBI Taxonomy" id="8400"/>
    <lineage>
        <taxon>Eukaryota</taxon>
        <taxon>Metazoa</taxon>
        <taxon>Chordata</taxon>
        <taxon>Craniata</taxon>
        <taxon>Vertebrata</taxon>
        <taxon>Euteleostomi</taxon>
        <taxon>Amphibia</taxon>
        <taxon>Batrachia</taxon>
        <taxon>Anura</taxon>
        <taxon>Neobatrachia</taxon>
        <taxon>Ranoidea</taxon>
        <taxon>Ranidae</taxon>
        <taxon>Aquarana</taxon>
    </lineage>
</organism>
<proteinExistence type="predicted"/>
<feature type="transmembrane region" description="Helical" evidence="1">
    <location>
        <begin position="92"/>
        <end position="112"/>
    </location>
</feature>
<reference evidence="2" key="2">
    <citation type="submission" date="2017-08" db="EMBL/GenBank/DDBJ databases">
        <title>Assembly of the North American Bullfrog Genome.</title>
        <authorList>
            <person name="Warren R.L."/>
            <person name="Vandervalk B.P."/>
            <person name="Kucuk E."/>
            <person name="Birol I."/>
            <person name="Helbing C."/>
            <person name="Pandoh P."/>
            <person name="Behsaz B."/>
            <person name="Mohamadi H."/>
            <person name="Chu J."/>
            <person name="Jackman S."/>
            <person name="Hammond S.A."/>
            <person name="Veldhoen N."/>
            <person name="Kirk H."/>
            <person name="Zhao Y."/>
            <person name="Coope R."/>
            <person name="Pleasance S."/>
            <person name="Moore R."/>
            <person name="Holt R."/>
        </authorList>
    </citation>
    <scope>NUCLEOTIDE SEQUENCE</scope>
    <source>
        <strain evidence="2">Bruno</strain>
        <tissue evidence="2">Liver</tissue>
    </source>
</reference>
<dbReference type="EMBL" id="KV975965">
    <property type="protein sequence ID" value="PIO15587.1"/>
    <property type="molecule type" value="Genomic_DNA"/>
</dbReference>